<accession>A0AAV7QDH8</accession>
<sequence>MLRYSEQRHCRGLRFCLSFFTAQSDTVKWKMSAKKRGRSGRVAMESSLLLSHFTLVVLLPASQWLLAATCEI</sequence>
<name>A0AAV7QDH8_PLEWA</name>
<organism evidence="1 2">
    <name type="scientific">Pleurodeles waltl</name>
    <name type="common">Iberian ribbed newt</name>
    <dbReference type="NCBI Taxonomy" id="8319"/>
    <lineage>
        <taxon>Eukaryota</taxon>
        <taxon>Metazoa</taxon>
        <taxon>Chordata</taxon>
        <taxon>Craniata</taxon>
        <taxon>Vertebrata</taxon>
        <taxon>Euteleostomi</taxon>
        <taxon>Amphibia</taxon>
        <taxon>Batrachia</taxon>
        <taxon>Caudata</taxon>
        <taxon>Salamandroidea</taxon>
        <taxon>Salamandridae</taxon>
        <taxon>Pleurodelinae</taxon>
        <taxon>Pleurodeles</taxon>
    </lineage>
</organism>
<proteinExistence type="predicted"/>
<reference evidence="1" key="1">
    <citation type="journal article" date="2022" name="bioRxiv">
        <title>Sequencing and chromosome-scale assembly of the giantPleurodeles waltlgenome.</title>
        <authorList>
            <person name="Brown T."/>
            <person name="Elewa A."/>
            <person name="Iarovenko S."/>
            <person name="Subramanian E."/>
            <person name="Araus A.J."/>
            <person name="Petzold A."/>
            <person name="Susuki M."/>
            <person name="Suzuki K.-i.T."/>
            <person name="Hayashi T."/>
            <person name="Toyoda A."/>
            <person name="Oliveira C."/>
            <person name="Osipova E."/>
            <person name="Leigh N.D."/>
            <person name="Simon A."/>
            <person name="Yun M.H."/>
        </authorList>
    </citation>
    <scope>NUCLEOTIDE SEQUENCE</scope>
    <source>
        <strain evidence="1">20211129_DDA</strain>
        <tissue evidence="1">Liver</tissue>
    </source>
</reference>
<keyword evidence="2" id="KW-1185">Reference proteome</keyword>
<evidence type="ECO:0000313" key="2">
    <source>
        <dbReference type="Proteomes" id="UP001066276"/>
    </source>
</evidence>
<protein>
    <submittedName>
        <fullName evidence="1">Uncharacterized protein</fullName>
    </submittedName>
</protein>
<dbReference type="EMBL" id="JANPWB010000010">
    <property type="protein sequence ID" value="KAJ1136220.1"/>
    <property type="molecule type" value="Genomic_DNA"/>
</dbReference>
<gene>
    <name evidence="1" type="ORF">NDU88_002637</name>
</gene>
<evidence type="ECO:0000313" key="1">
    <source>
        <dbReference type="EMBL" id="KAJ1136220.1"/>
    </source>
</evidence>
<dbReference type="AlphaFoldDB" id="A0AAV7QDH8"/>
<comment type="caution">
    <text evidence="1">The sequence shown here is derived from an EMBL/GenBank/DDBJ whole genome shotgun (WGS) entry which is preliminary data.</text>
</comment>
<dbReference type="Proteomes" id="UP001066276">
    <property type="component" value="Chromosome 6"/>
</dbReference>